<keyword evidence="2" id="KW-0732">Signal</keyword>
<feature type="compositionally biased region" description="Polar residues" evidence="1">
    <location>
        <begin position="467"/>
        <end position="477"/>
    </location>
</feature>
<sequence length="525" mass="59410">MRLKLIALLCILGAAQRSFVSPTPLPGLGLTTNVERSPGTNQYDKRHEPASSLDEEVKELERLKPVVSNEQGSQRQQNLPLSQSMSMMKSHSSVYRNINGKFEGKAETKQEINKNGETYAKIQQNIEAKNVDDSPTPETNINTMVDIPGQGIHKVYRQRHPADNTDNNILNVLNILEPVHQKRNIDYSSVMEQAPLLDRMDRVSNVQASPKDIAEYVFWTGDEKSVTAAIEDYMQAGLMSREEAITLLEDIKLYLGDIQDHYEHEKLKHQLKFSRNNELPSPGIGSFPLNNLKRTSDFENSELNQIRQQLAKANYNKRTSSQIINNLAQSKYPSYSVKTPESSNNVYDKISEEDYEELMEKLKVADLQYTEYSLEDIIYQLSKVMFAQSLSHGNSEAQDALQKFTSFLENEVDQGRISRTLEKKVIDILIASLTDTLNDHPEFLSAARGDNVHSRMSAGPRPETLHSRTPLTSNSFNSEDEQFRRSMMMKPGMKKRNIQSSGILEGVNSGGLTNLNKKTNPLLKK</sequence>
<evidence type="ECO:0000256" key="2">
    <source>
        <dbReference type="SAM" id="SignalP"/>
    </source>
</evidence>
<protein>
    <submittedName>
        <fullName evidence="3">Uncharacterized protein</fullName>
    </submittedName>
</protein>
<feature type="compositionally biased region" description="Polar residues" evidence="1">
    <location>
        <begin position="30"/>
        <end position="42"/>
    </location>
</feature>
<feature type="region of interest" description="Disordered" evidence="1">
    <location>
        <begin position="30"/>
        <end position="52"/>
    </location>
</feature>
<name>A0A8D8QM11_9HEMI</name>
<organism evidence="3">
    <name type="scientific">Cacopsylla melanoneura</name>
    <dbReference type="NCBI Taxonomy" id="428564"/>
    <lineage>
        <taxon>Eukaryota</taxon>
        <taxon>Metazoa</taxon>
        <taxon>Ecdysozoa</taxon>
        <taxon>Arthropoda</taxon>
        <taxon>Hexapoda</taxon>
        <taxon>Insecta</taxon>
        <taxon>Pterygota</taxon>
        <taxon>Neoptera</taxon>
        <taxon>Paraneoptera</taxon>
        <taxon>Hemiptera</taxon>
        <taxon>Sternorrhyncha</taxon>
        <taxon>Psylloidea</taxon>
        <taxon>Psyllidae</taxon>
        <taxon>Psyllinae</taxon>
        <taxon>Cacopsylla</taxon>
    </lineage>
</organism>
<feature type="chain" id="PRO_5033983800" evidence="2">
    <location>
        <begin position="18"/>
        <end position="525"/>
    </location>
</feature>
<evidence type="ECO:0000256" key="1">
    <source>
        <dbReference type="SAM" id="MobiDB-lite"/>
    </source>
</evidence>
<dbReference type="AlphaFoldDB" id="A0A8D8QM11"/>
<feature type="region of interest" description="Disordered" evidence="1">
    <location>
        <begin position="452"/>
        <end position="477"/>
    </location>
</feature>
<reference evidence="3" key="1">
    <citation type="submission" date="2021-05" db="EMBL/GenBank/DDBJ databases">
        <authorList>
            <person name="Alioto T."/>
            <person name="Alioto T."/>
            <person name="Gomez Garrido J."/>
        </authorList>
    </citation>
    <scope>NUCLEOTIDE SEQUENCE</scope>
</reference>
<feature type="signal peptide" evidence="2">
    <location>
        <begin position="1"/>
        <end position="17"/>
    </location>
</feature>
<accession>A0A8D8QM11</accession>
<dbReference type="EMBL" id="HBUF01084896">
    <property type="protein sequence ID" value="CAG6634076.1"/>
    <property type="molecule type" value="Transcribed_RNA"/>
</dbReference>
<proteinExistence type="predicted"/>
<evidence type="ECO:0000313" key="3">
    <source>
        <dbReference type="EMBL" id="CAG6634076.1"/>
    </source>
</evidence>